<evidence type="ECO:0000256" key="1">
    <source>
        <dbReference type="SAM" id="Phobius"/>
    </source>
</evidence>
<dbReference type="AlphaFoldDB" id="A0A833W604"/>
<keyword evidence="1" id="KW-0812">Transmembrane</keyword>
<evidence type="ECO:0000313" key="3">
    <source>
        <dbReference type="EMBL" id="KAF4149035.1"/>
    </source>
</evidence>
<dbReference type="Proteomes" id="UP000704712">
    <property type="component" value="Unassembled WGS sequence"/>
</dbReference>
<feature type="transmembrane region" description="Helical" evidence="1">
    <location>
        <begin position="15"/>
        <end position="36"/>
    </location>
</feature>
<dbReference type="EMBL" id="JAACNO010000205">
    <property type="protein sequence ID" value="KAF4149035.1"/>
    <property type="molecule type" value="Genomic_DNA"/>
</dbReference>
<protein>
    <recommendedName>
        <fullName evidence="5">Transmembrane protein</fullName>
    </recommendedName>
</protein>
<feature type="transmembrane region" description="Helical" evidence="1">
    <location>
        <begin position="96"/>
        <end position="122"/>
    </location>
</feature>
<keyword evidence="1" id="KW-1133">Transmembrane helix</keyword>
<proteinExistence type="predicted"/>
<comment type="caution">
    <text evidence="2">The sequence shown here is derived from an EMBL/GenBank/DDBJ whole genome shotgun (WGS) entry which is preliminary data.</text>
</comment>
<evidence type="ECO:0000313" key="2">
    <source>
        <dbReference type="EMBL" id="KAF4043714.1"/>
    </source>
</evidence>
<organism evidence="2 4">
    <name type="scientific">Phytophthora infestans</name>
    <name type="common">Potato late blight agent</name>
    <name type="synonym">Botrytis infestans</name>
    <dbReference type="NCBI Taxonomy" id="4787"/>
    <lineage>
        <taxon>Eukaryota</taxon>
        <taxon>Sar</taxon>
        <taxon>Stramenopiles</taxon>
        <taxon>Oomycota</taxon>
        <taxon>Peronosporomycetes</taxon>
        <taxon>Peronosporales</taxon>
        <taxon>Peronosporaceae</taxon>
        <taxon>Phytophthora</taxon>
    </lineage>
</organism>
<evidence type="ECO:0008006" key="5">
    <source>
        <dbReference type="Google" id="ProtNLM"/>
    </source>
</evidence>
<dbReference type="EMBL" id="WSZM01000080">
    <property type="protein sequence ID" value="KAF4043714.1"/>
    <property type="molecule type" value="Genomic_DNA"/>
</dbReference>
<keyword evidence="4" id="KW-1185">Reference proteome</keyword>
<feature type="transmembrane region" description="Helical" evidence="1">
    <location>
        <begin position="48"/>
        <end position="76"/>
    </location>
</feature>
<name>A0A833W604_PHYIN</name>
<dbReference type="Proteomes" id="UP000602510">
    <property type="component" value="Unassembled WGS sequence"/>
</dbReference>
<keyword evidence="1" id="KW-0472">Membrane</keyword>
<gene>
    <name evidence="2" type="ORF">GN244_ATG04028</name>
    <name evidence="3" type="ORF">GN958_ATG01799</name>
</gene>
<reference evidence="2" key="1">
    <citation type="submission" date="2020-04" db="EMBL/GenBank/DDBJ databases">
        <title>Hybrid Assembly of Korean Phytophthora infestans isolates.</title>
        <authorList>
            <person name="Prokchorchik M."/>
            <person name="Lee Y."/>
            <person name="Seo J."/>
            <person name="Cho J.-H."/>
            <person name="Park Y.-E."/>
            <person name="Jang D.-C."/>
            <person name="Im J.-S."/>
            <person name="Choi J.-G."/>
            <person name="Park H.-J."/>
            <person name="Lee G.-B."/>
            <person name="Lee Y.-G."/>
            <person name="Hong S.-Y."/>
            <person name="Cho K."/>
            <person name="Sohn K.H."/>
        </authorList>
    </citation>
    <scope>NUCLEOTIDE SEQUENCE</scope>
    <source>
        <strain evidence="2">KR_1_A1</strain>
        <strain evidence="3">KR_2_A2</strain>
    </source>
</reference>
<accession>A0A833W604</accession>
<sequence length="146" mass="16480">MKAPKQAQMPWKGWAFVYAVALATFSIYRFTALSSLMKMYGGGEESTVIVVLGISTLGFLEDFVCTTYFAGGLWLAEAYLKPRALTFYRSRLGVKILTSLVSWLLFVAMMLLFVADVLILLVRPRRDGDRGEGPRRRCCSFQFSDH</sequence>
<evidence type="ECO:0000313" key="4">
    <source>
        <dbReference type="Proteomes" id="UP000602510"/>
    </source>
</evidence>